<evidence type="ECO:0000256" key="1">
    <source>
        <dbReference type="SAM" id="MobiDB-lite"/>
    </source>
</evidence>
<comment type="caution">
    <text evidence="2">The sequence shown here is derived from an EMBL/GenBank/DDBJ whole genome shotgun (WGS) entry which is preliminary data.</text>
</comment>
<organism evidence="2 3">
    <name type="scientific">Phyllosticta citriasiana</name>
    <dbReference type="NCBI Taxonomy" id="595635"/>
    <lineage>
        <taxon>Eukaryota</taxon>
        <taxon>Fungi</taxon>
        <taxon>Dikarya</taxon>
        <taxon>Ascomycota</taxon>
        <taxon>Pezizomycotina</taxon>
        <taxon>Dothideomycetes</taxon>
        <taxon>Dothideomycetes incertae sedis</taxon>
        <taxon>Botryosphaeriales</taxon>
        <taxon>Phyllostictaceae</taxon>
        <taxon>Phyllosticta</taxon>
    </lineage>
</organism>
<dbReference type="EMBL" id="JBBPHU010000023">
    <property type="protein sequence ID" value="KAK7508893.1"/>
    <property type="molecule type" value="Genomic_DNA"/>
</dbReference>
<evidence type="ECO:0000313" key="2">
    <source>
        <dbReference type="EMBL" id="KAK7508893.1"/>
    </source>
</evidence>
<dbReference type="Proteomes" id="UP001363622">
    <property type="component" value="Unassembled WGS sequence"/>
</dbReference>
<evidence type="ECO:0000313" key="3">
    <source>
        <dbReference type="Proteomes" id="UP001363622"/>
    </source>
</evidence>
<feature type="region of interest" description="Disordered" evidence="1">
    <location>
        <begin position="151"/>
        <end position="174"/>
    </location>
</feature>
<sequence>MPPVTRSQTAAAAAAAAAATRVTSEGRTSHIAGRLRLNSVVDDELDPDELSNASSSRKSSCSFYSAVTRVASDGNSDTTFVRGRLSLHVVDELSDAGSSRGSSYPQGFDEIAEGALLRGLRGPSKRVRALYILCLVIGLLLGHALPAPKVSSVPSAPSAPGSAPAEHPRRPSDDFQLLHHDPMVAFGVSGSDGLDSTTADAEACIAQVREAYQVMDLTWRVDTCKYKVFRRWQCTAMHQMARKKMEVAHGACLNAGMLREVARTMARVEVNCEG</sequence>
<feature type="compositionally biased region" description="Low complexity" evidence="1">
    <location>
        <begin position="151"/>
        <end position="165"/>
    </location>
</feature>
<reference evidence="2 3" key="1">
    <citation type="submission" date="2024-04" db="EMBL/GenBank/DDBJ databases">
        <title>Phyllosticta paracitricarpa is synonymous to the EU quarantine fungus P. citricarpa based on phylogenomic analyses.</title>
        <authorList>
            <consortium name="Lawrence Berkeley National Laboratory"/>
            <person name="Van Ingen-Buijs V.A."/>
            <person name="Van Westerhoven A.C."/>
            <person name="Haridas S."/>
            <person name="Skiadas P."/>
            <person name="Martin F."/>
            <person name="Groenewald J.Z."/>
            <person name="Crous P.W."/>
            <person name="Seidl M.F."/>
        </authorList>
    </citation>
    <scope>NUCLEOTIDE SEQUENCE [LARGE SCALE GENOMIC DNA]</scope>
    <source>
        <strain evidence="2 3">CBS 123371</strain>
    </source>
</reference>
<name>A0ABR1K889_9PEZI</name>
<accession>A0ABR1K889</accession>
<protein>
    <submittedName>
        <fullName evidence="2">Uncharacterized protein</fullName>
    </submittedName>
</protein>
<gene>
    <name evidence="2" type="ORF">IWZ03DRAFT_364081</name>
</gene>
<keyword evidence="3" id="KW-1185">Reference proteome</keyword>
<proteinExistence type="predicted"/>